<name>A0A2N8ZIF6_9VIBR</name>
<evidence type="ECO:0000313" key="2">
    <source>
        <dbReference type="Proteomes" id="UP000235828"/>
    </source>
</evidence>
<proteinExistence type="predicted"/>
<protein>
    <submittedName>
        <fullName evidence="1">Uncharacterized protein</fullName>
    </submittedName>
</protein>
<reference evidence="1 2" key="1">
    <citation type="submission" date="2017-10" db="EMBL/GenBank/DDBJ databases">
        <authorList>
            <person name="Banno H."/>
            <person name="Chua N.-H."/>
        </authorList>
    </citation>
    <scope>NUCLEOTIDE SEQUENCE [LARGE SCALE GENOMIC DNA]</scope>
    <source>
        <strain evidence="1">Vibrio tapetis CECT4600</strain>
    </source>
</reference>
<dbReference type="EMBL" id="LT960612">
    <property type="protein sequence ID" value="SON51695.1"/>
    <property type="molecule type" value="Genomic_DNA"/>
</dbReference>
<evidence type="ECO:0000313" key="1">
    <source>
        <dbReference type="EMBL" id="SON51695.1"/>
    </source>
</evidence>
<dbReference type="KEGG" id="vta:B0084"/>
<dbReference type="Proteomes" id="UP000235828">
    <property type="component" value="Chromosome B"/>
</dbReference>
<sequence>MIQVINKGPFHGITFHAFKFNIVHLFRIMFQIIQSTLFHFNK</sequence>
<accession>A0A2N8ZIF6</accession>
<organism evidence="1 2">
    <name type="scientific">Vibrio tapetis subsp. tapetis</name>
    <dbReference type="NCBI Taxonomy" id="1671868"/>
    <lineage>
        <taxon>Bacteria</taxon>
        <taxon>Pseudomonadati</taxon>
        <taxon>Pseudomonadota</taxon>
        <taxon>Gammaproteobacteria</taxon>
        <taxon>Vibrionales</taxon>
        <taxon>Vibrionaceae</taxon>
        <taxon>Vibrio</taxon>
    </lineage>
</organism>
<dbReference type="AlphaFoldDB" id="A0A2N8ZIF6"/>
<keyword evidence="2" id="KW-1185">Reference proteome</keyword>
<gene>
    <name evidence="1" type="ORF">VTAP4600_B0084</name>
</gene>